<gene>
    <name evidence="2" type="ordered locus">AM1_2636</name>
</gene>
<evidence type="ECO:0008006" key="4">
    <source>
        <dbReference type="Google" id="ProtNLM"/>
    </source>
</evidence>
<dbReference type="KEGG" id="amr:AM1_2636"/>
<sequence>MLPLFATLWIQQPNLSLETPQPLFQANIQPQLSSDRDGWVGQASRPSLKRQTNRQASRQGIEFRTLPGRLDTVPVFNSNSPEVVRRSGILLSTFPPRGKRQTKAHLNFAFNGRFDIFAHHVAKTNRPDDTPTLYKGILLFNPSRTRSITIKVLHSATFLGNPDAPYIALPPQVSNDLGKVFSGPGGRVVDQILRGRRQTHWPPVIYLRPGQSKMLMNLPIPVPSLSAKKPVRGPKAQKLLKLNAAKSPLKNIAPSSNTRSTLAHLQSSGPVYAASMAMLAPLNQNGTEKIPTKKDWEKLLINGELLSPRDKPPSPLRQRTDPFFYGRVAGVSRGSLWKAQITDDFTSKQLTIPRPGRTFAYGLSTLQRGTFGTGQVQSAPMLVRYPDTAYLAHGNYGVHYDLTLPFHNPSKKPRQVDIAIQTPLKHDRKGVGLNFWRSKTAPVFFRGTVRVRYKDDDGNSQLRYFHLVQKQGEKSQPLVTLKLKPDERRLVQVDYVYPPDATPPQVLTVKTDLFFGSRS</sequence>
<dbReference type="OrthoDB" id="502907at2"/>
<protein>
    <recommendedName>
        <fullName evidence="4">DUF3370 domain-containing protein</fullName>
    </recommendedName>
</protein>
<evidence type="ECO:0000256" key="1">
    <source>
        <dbReference type="SAM" id="MobiDB-lite"/>
    </source>
</evidence>
<name>B0C6T9_ACAM1</name>
<evidence type="ECO:0000313" key="2">
    <source>
        <dbReference type="EMBL" id="ABW27643.1"/>
    </source>
</evidence>
<evidence type="ECO:0000313" key="3">
    <source>
        <dbReference type="Proteomes" id="UP000000268"/>
    </source>
</evidence>
<organism evidence="2 3">
    <name type="scientific">Acaryochloris marina (strain MBIC 11017)</name>
    <dbReference type="NCBI Taxonomy" id="329726"/>
    <lineage>
        <taxon>Bacteria</taxon>
        <taxon>Bacillati</taxon>
        <taxon>Cyanobacteriota</taxon>
        <taxon>Cyanophyceae</taxon>
        <taxon>Acaryochloridales</taxon>
        <taxon>Acaryochloridaceae</taxon>
        <taxon>Acaryochloris</taxon>
    </lineage>
</organism>
<dbReference type="AlphaFoldDB" id="B0C6T9"/>
<dbReference type="HOGENOM" id="CLU_029327_0_0_3"/>
<reference evidence="2 3" key="1">
    <citation type="journal article" date="2008" name="Proc. Natl. Acad. Sci. U.S.A.">
        <title>Niche adaptation and genome expansion in the chlorophyll d-producing cyanobacterium Acaryochloris marina.</title>
        <authorList>
            <person name="Swingley W.D."/>
            <person name="Chen M."/>
            <person name="Cheung P.C."/>
            <person name="Conrad A.L."/>
            <person name="Dejesa L.C."/>
            <person name="Hao J."/>
            <person name="Honchak B.M."/>
            <person name="Karbach L.E."/>
            <person name="Kurdoglu A."/>
            <person name="Lahiri S."/>
            <person name="Mastrian S.D."/>
            <person name="Miyashita H."/>
            <person name="Page L."/>
            <person name="Ramakrishna P."/>
            <person name="Satoh S."/>
            <person name="Sattley W.M."/>
            <person name="Shimada Y."/>
            <person name="Taylor H.L."/>
            <person name="Tomo T."/>
            <person name="Tsuchiya T."/>
            <person name="Wang Z.T."/>
            <person name="Raymond J."/>
            <person name="Mimuro M."/>
            <person name="Blankenship R.E."/>
            <person name="Touchman J.W."/>
        </authorList>
    </citation>
    <scope>NUCLEOTIDE SEQUENCE [LARGE SCALE GENOMIC DNA]</scope>
    <source>
        <strain evidence="3">MBIC 11017</strain>
    </source>
</reference>
<dbReference type="Proteomes" id="UP000000268">
    <property type="component" value="Chromosome"/>
</dbReference>
<dbReference type="InterPro" id="IPR021801">
    <property type="entry name" value="DUF3370"/>
</dbReference>
<feature type="region of interest" description="Disordered" evidence="1">
    <location>
        <begin position="33"/>
        <end position="60"/>
    </location>
</feature>
<accession>B0C6T9</accession>
<proteinExistence type="predicted"/>
<keyword evidence="3" id="KW-1185">Reference proteome</keyword>
<dbReference type="eggNOG" id="COG1749">
    <property type="taxonomic scope" value="Bacteria"/>
</dbReference>
<dbReference type="RefSeq" id="WP_012163094.1">
    <property type="nucleotide sequence ID" value="NC_009925.1"/>
</dbReference>
<dbReference type="STRING" id="329726.AM1_2636"/>
<dbReference type="EMBL" id="CP000828">
    <property type="protein sequence ID" value="ABW27643.1"/>
    <property type="molecule type" value="Genomic_DNA"/>
</dbReference>
<dbReference type="Pfam" id="PF11850">
    <property type="entry name" value="DUF3370"/>
    <property type="match status" value="1"/>
</dbReference>